<dbReference type="Gene3D" id="1.20.1250.20">
    <property type="entry name" value="MFS general substrate transporter like domains"/>
    <property type="match status" value="1"/>
</dbReference>
<feature type="transmembrane region" description="Helical" evidence="7">
    <location>
        <begin position="517"/>
        <end position="537"/>
    </location>
</feature>
<feature type="transmembrane region" description="Helical" evidence="7">
    <location>
        <begin position="700"/>
        <end position="718"/>
    </location>
</feature>
<feature type="compositionally biased region" description="Basic residues" evidence="6">
    <location>
        <begin position="139"/>
        <end position="148"/>
    </location>
</feature>
<keyword evidence="5 7" id="KW-0472">Membrane</keyword>
<feature type="transmembrane region" description="Helical" evidence="7">
    <location>
        <begin position="579"/>
        <end position="597"/>
    </location>
</feature>
<evidence type="ECO:0000313" key="9">
    <source>
        <dbReference type="EMBL" id="MTB96489.1"/>
    </source>
</evidence>
<feature type="transmembrane region" description="Helical" evidence="7">
    <location>
        <begin position="549"/>
        <end position="567"/>
    </location>
</feature>
<comment type="subcellular location">
    <subcellularLocation>
        <location evidence="1">Cell membrane</location>
        <topology evidence="1">Multi-pass membrane protein</topology>
    </subcellularLocation>
</comment>
<feature type="transmembrane region" description="Helical" evidence="7">
    <location>
        <begin position="656"/>
        <end position="680"/>
    </location>
</feature>
<dbReference type="GO" id="GO:0005886">
    <property type="term" value="C:plasma membrane"/>
    <property type="evidence" value="ECO:0007669"/>
    <property type="project" value="UniProtKB-SubCell"/>
</dbReference>
<keyword evidence="10" id="KW-1185">Reference proteome</keyword>
<feature type="transmembrane region" description="Helical" evidence="7">
    <location>
        <begin position="609"/>
        <end position="627"/>
    </location>
</feature>
<feature type="transmembrane region" description="Helical" evidence="7">
    <location>
        <begin position="354"/>
        <end position="373"/>
    </location>
</feature>
<feature type="transmembrane region" description="Helical" evidence="7">
    <location>
        <begin position="258"/>
        <end position="283"/>
    </location>
</feature>
<feature type="transmembrane region" description="Helical" evidence="7">
    <location>
        <begin position="324"/>
        <end position="342"/>
    </location>
</feature>
<evidence type="ECO:0000313" key="10">
    <source>
        <dbReference type="Proteomes" id="UP000433406"/>
    </source>
</evidence>
<dbReference type="Proteomes" id="UP000433406">
    <property type="component" value="Unassembled WGS sequence"/>
</dbReference>
<feature type="transmembrane region" description="Helical" evidence="7">
    <location>
        <begin position="410"/>
        <end position="427"/>
    </location>
</feature>
<proteinExistence type="predicted"/>
<evidence type="ECO:0000256" key="2">
    <source>
        <dbReference type="ARBA" id="ARBA00022448"/>
    </source>
</evidence>
<feature type="transmembrane region" description="Helical" evidence="7">
    <location>
        <begin position="295"/>
        <end position="312"/>
    </location>
</feature>
<dbReference type="PANTHER" id="PTHR42718:SF9">
    <property type="entry name" value="MAJOR FACILITATOR SUPERFAMILY MULTIDRUG TRANSPORTER MFSC"/>
    <property type="match status" value="1"/>
</dbReference>
<feature type="compositionally biased region" description="Basic and acidic residues" evidence="6">
    <location>
        <begin position="60"/>
        <end position="86"/>
    </location>
</feature>
<dbReference type="AlphaFoldDB" id="A0A6I3JEI4"/>
<name>A0A6I3JEI4_9ACTN</name>
<feature type="transmembrane region" description="Helical" evidence="7">
    <location>
        <begin position="385"/>
        <end position="404"/>
    </location>
</feature>
<evidence type="ECO:0000256" key="7">
    <source>
        <dbReference type="SAM" id="Phobius"/>
    </source>
</evidence>
<feature type="transmembrane region" description="Helical" evidence="7">
    <location>
        <begin position="476"/>
        <end position="496"/>
    </location>
</feature>
<dbReference type="Gene3D" id="1.20.1720.10">
    <property type="entry name" value="Multidrug resistance protein D"/>
    <property type="match status" value="1"/>
</dbReference>
<dbReference type="GO" id="GO:0022857">
    <property type="term" value="F:transmembrane transporter activity"/>
    <property type="evidence" value="ECO:0007669"/>
    <property type="project" value="InterPro"/>
</dbReference>
<evidence type="ECO:0000256" key="3">
    <source>
        <dbReference type="ARBA" id="ARBA00022692"/>
    </source>
</evidence>
<feature type="domain" description="Major facilitator superfamily (MFS) profile" evidence="8">
    <location>
        <begin position="258"/>
        <end position="725"/>
    </location>
</feature>
<dbReference type="PANTHER" id="PTHR42718">
    <property type="entry name" value="MAJOR FACILITATOR SUPERFAMILY MULTIDRUG TRANSPORTER MFSC"/>
    <property type="match status" value="1"/>
</dbReference>
<feature type="transmembrane region" description="Helical" evidence="7">
    <location>
        <begin position="447"/>
        <end position="464"/>
    </location>
</feature>
<dbReference type="InterPro" id="IPR036259">
    <property type="entry name" value="MFS_trans_sf"/>
</dbReference>
<gene>
    <name evidence="9" type="ORF">GGQ22_15550</name>
</gene>
<reference evidence="9 10" key="1">
    <citation type="submission" date="2019-10" db="EMBL/GenBank/DDBJ databases">
        <title>Nocardioides novel species isolated from the excrement of Marmot.</title>
        <authorList>
            <person name="Zhang G."/>
        </authorList>
    </citation>
    <scope>NUCLEOTIDE SEQUENCE [LARGE SCALE GENOMIC DNA]</scope>
    <source>
        <strain evidence="10">zg-579</strain>
    </source>
</reference>
<comment type="caution">
    <text evidence="9">The sequence shown here is derived from an EMBL/GenBank/DDBJ whole genome shotgun (WGS) entry which is preliminary data.</text>
</comment>
<dbReference type="PROSITE" id="PS50850">
    <property type="entry name" value="MFS"/>
    <property type="match status" value="1"/>
</dbReference>
<evidence type="ECO:0000256" key="1">
    <source>
        <dbReference type="ARBA" id="ARBA00004651"/>
    </source>
</evidence>
<dbReference type="EMBL" id="WLCI01000016">
    <property type="protein sequence ID" value="MTB96489.1"/>
    <property type="molecule type" value="Genomic_DNA"/>
</dbReference>
<dbReference type="InterPro" id="IPR020846">
    <property type="entry name" value="MFS_dom"/>
</dbReference>
<dbReference type="Pfam" id="PF07690">
    <property type="entry name" value="MFS_1"/>
    <property type="match status" value="1"/>
</dbReference>
<feature type="compositionally biased region" description="Basic residues" evidence="6">
    <location>
        <begin position="157"/>
        <end position="181"/>
    </location>
</feature>
<organism evidence="9 10">
    <name type="scientific">Nocardioides marmotae</name>
    <dbReference type="NCBI Taxonomy" id="2663857"/>
    <lineage>
        <taxon>Bacteria</taxon>
        <taxon>Bacillati</taxon>
        <taxon>Actinomycetota</taxon>
        <taxon>Actinomycetes</taxon>
        <taxon>Propionibacteriales</taxon>
        <taxon>Nocardioidaceae</taxon>
        <taxon>Nocardioides</taxon>
    </lineage>
</organism>
<evidence type="ECO:0000256" key="4">
    <source>
        <dbReference type="ARBA" id="ARBA00022989"/>
    </source>
</evidence>
<dbReference type="SUPFAM" id="SSF103473">
    <property type="entry name" value="MFS general substrate transporter"/>
    <property type="match status" value="1"/>
</dbReference>
<feature type="compositionally biased region" description="Basic residues" evidence="6">
    <location>
        <begin position="90"/>
        <end position="103"/>
    </location>
</feature>
<evidence type="ECO:0000259" key="8">
    <source>
        <dbReference type="PROSITE" id="PS50850"/>
    </source>
</evidence>
<feature type="compositionally biased region" description="Low complexity" evidence="6">
    <location>
        <begin position="1"/>
        <end position="16"/>
    </location>
</feature>
<keyword evidence="2" id="KW-0813">Transport</keyword>
<evidence type="ECO:0000256" key="5">
    <source>
        <dbReference type="ARBA" id="ARBA00023136"/>
    </source>
</evidence>
<sequence length="753" mass="77758">MELRAAPGGLRDPPRLLGRRGPARLGQQGRLGPRRVRPRLPGEHPGQLRGRLPGRPRGARRGDLPGAVRDDLPRRHQLRDARDGRGRAGGVRRLHPRPGHRARAGGGLRPRPARRAGGGRGRHPRQPGAVPRRLEATGRRGRGRRPAHPRAADRRTPQRRARRAPLGRRRGPAVHERRRRGAPAQPAPPAVLARPARRDEPHVQRRAPALPGLRSRPVRARGRPLRVVSGPAGTSSGAGRKTAPVQDEEDVPAGAYQVLAVVFLATVVISLSSTMLTIALPSIAADLDATASGTGWALTAYLLTNTASTMLMGQVADSVDRRRMFLAGLAVFTVTSAALSLADSVPVLVALRATQGIGAAMLLCNAVAVLVAIFPGRLLGRAMGVYLAGFSIAQVAGPAAGGIVTATIGWRYLFLLSVPVCLLALVWAHRALRRLPEVPRGRLRVDVPGNVTAALLLVLLLGAVTVAPDRGWSDPWVLGSLALGIALLPVLVAVQLRAAYPVLDPALFRDPPFARGMLAGFLVSSPRLGIVVASGLYFQGLRGASALEAAGHVTVAAGGLTVGALVADGLARRYGARRVSAISAALSVVGLLVLVWAVGAGADGSRDDAFTIGLLVVGLGTGVFHPINVSSIMRGVPAERAGTVNAVRVTLQSTSLALASAAAVASAVAFVGPAAAASFVSGDPAGLSAADVEGIVLGHQLLFAAFAVLVVAGGLVTVSGRGRAADAEEPGEVDEVALAAAAADAAAVGAQPR</sequence>
<feature type="region of interest" description="Disordered" evidence="6">
    <location>
        <begin position="1"/>
        <end position="246"/>
    </location>
</feature>
<keyword evidence="3 7" id="KW-0812">Transmembrane</keyword>
<keyword evidence="4 7" id="KW-1133">Transmembrane helix</keyword>
<evidence type="ECO:0000256" key="6">
    <source>
        <dbReference type="SAM" id="MobiDB-lite"/>
    </source>
</evidence>
<accession>A0A6I3JEI4</accession>
<dbReference type="CDD" id="cd17321">
    <property type="entry name" value="MFS_MMR_MDR_like"/>
    <property type="match status" value="1"/>
</dbReference>
<protein>
    <submittedName>
        <fullName evidence="9">MFS transporter</fullName>
    </submittedName>
</protein>
<dbReference type="InterPro" id="IPR011701">
    <property type="entry name" value="MFS"/>
</dbReference>